<sequence length="191" mass="21661">MAGEMAALEFQFNQCAISPPPPPPFEEEEAVVAAGDSDEDTDVDEVIAYALEGEEQEATYFRGPPLPVGKVLITPLLVDKILALQRKKLSNLDMLDAERPWWRTPEEHKRWSDTLRRAAEAFDSSQDDFVECQSMIRDMRHPVDGYALVDDTVEVITTINRVLYGRQDGDEDDVAFECEYSSIEDENEEED</sequence>
<name>A0A0D9XUA7_9ORYZ</name>
<keyword evidence="3" id="KW-1185">Reference proteome</keyword>
<organism evidence="2 3">
    <name type="scientific">Leersia perrieri</name>
    <dbReference type="NCBI Taxonomy" id="77586"/>
    <lineage>
        <taxon>Eukaryota</taxon>
        <taxon>Viridiplantae</taxon>
        <taxon>Streptophyta</taxon>
        <taxon>Embryophyta</taxon>
        <taxon>Tracheophyta</taxon>
        <taxon>Spermatophyta</taxon>
        <taxon>Magnoliopsida</taxon>
        <taxon>Liliopsida</taxon>
        <taxon>Poales</taxon>
        <taxon>Poaceae</taxon>
        <taxon>BOP clade</taxon>
        <taxon>Oryzoideae</taxon>
        <taxon>Oryzeae</taxon>
        <taxon>Oryzinae</taxon>
        <taxon>Leersia</taxon>
    </lineage>
</organism>
<dbReference type="HOGENOM" id="CLU_1423428_0_0_1"/>
<dbReference type="EnsemblPlants" id="LPERR11G16470.1">
    <property type="protein sequence ID" value="LPERR11G16470.1"/>
    <property type="gene ID" value="LPERR11G16470"/>
</dbReference>
<feature type="compositionally biased region" description="Acidic residues" evidence="1">
    <location>
        <begin position="25"/>
        <end position="39"/>
    </location>
</feature>
<proteinExistence type="predicted"/>
<evidence type="ECO:0000313" key="2">
    <source>
        <dbReference type="EnsemblPlants" id="LPERR11G16470.1"/>
    </source>
</evidence>
<reference evidence="2" key="3">
    <citation type="submission" date="2015-04" db="UniProtKB">
        <authorList>
            <consortium name="EnsemblPlants"/>
        </authorList>
    </citation>
    <scope>IDENTIFICATION</scope>
</reference>
<dbReference type="AlphaFoldDB" id="A0A0D9XUA7"/>
<evidence type="ECO:0000313" key="3">
    <source>
        <dbReference type="Proteomes" id="UP000032180"/>
    </source>
</evidence>
<dbReference type="Gramene" id="LPERR11G16470.1">
    <property type="protein sequence ID" value="LPERR11G16470.1"/>
    <property type="gene ID" value="LPERR11G16470"/>
</dbReference>
<feature type="region of interest" description="Disordered" evidence="1">
    <location>
        <begin position="16"/>
        <end position="39"/>
    </location>
</feature>
<reference evidence="2 3" key="1">
    <citation type="submission" date="2012-08" db="EMBL/GenBank/DDBJ databases">
        <title>Oryza genome evolution.</title>
        <authorList>
            <person name="Wing R.A."/>
        </authorList>
    </citation>
    <scope>NUCLEOTIDE SEQUENCE</scope>
</reference>
<dbReference type="Proteomes" id="UP000032180">
    <property type="component" value="Chromosome 11"/>
</dbReference>
<protein>
    <submittedName>
        <fullName evidence="2">Uncharacterized protein</fullName>
    </submittedName>
</protein>
<reference evidence="3" key="2">
    <citation type="submission" date="2013-12" db="EMBL/GenBank/DDBJ databases">
        <authorList>
            <person name="Yu Y."/>
            <person name="Lee S."/>
            <person name="de Baynast K."/>
            <person name="Wissotski M."/>
            <person name="Liu L."/>
            <person name="Talag J."/>
            <person name="Goicoechea J."/>
            <person name="Angelova A."/>
            <person name="Jetty R."/>
            <person name="Kudrna D."/>
            <person name="Golser W."/>
            <person name="Rivera L."/>
            <person name="Zhang J."/>
            <person name="Wing R."/>
        </authorList>
    </citation>
    <scope>NUCLEOTIDE SEQUENCE</scope>
</reference>
<dbReference type="STRING" id="77586.A0A0D9XUA7"/>
<accession>A0A0D9XUA7</accession>
<evidence type="ECO:0000256" key="1">
    <source>
        <dbReference type="SAM" id="MobiDB-lite"/>
    </source>
</evidence>